<accession>A0AA88SKM5</accession>
<organism evidence="4 5">
    <name type="scientific">Channa striata</name>
    <name type="common">Snakehead murrel</name>
    <name type="synonym">Ophicephalus striatus</name>
    <dbReference type="NCBI Taxonomy" id="64152"/>
    <lineage>
        <taxon>Eukaryota</taxon>
        <taxon>Metazoa</taxon>
        <taxon>Chordata</taxon>
        <taxon>Craniata</taxon>
        <taxon>Vertebrata</taxon>
        <taxon>Euteleostomi</taxon>
        <taxon>Actinopterygii</taxon>
        <taxon>Neopterygii</taxon>
        <taxon>Teleostei</taxon>
        <taxon>Neoteleostei</taxon>
        <taxon>Acanthomorphata</taxon>
        <taxon>Anabantaria</taxon>
        <taxon>Anabantiformes</taxon>
        <taxon>Channoidei</taxon>
        <taxon>Channidae</taxon>
        <taxon>Channa</taxon>
    </lineage>
</organism>
<feature type="region of interest" description="Disordered" evidence="1">
    <location>
        <begin position="66"/>
        <end position="88"/>
    </location>
</feature>
<feature type="compositionally biased region" description="Low complexity" evidence="1">
    <location>
        <begin position="930"/>
        <end position="940"/>
    </location>
</feature>
<dbReference type="PANTHER" id="PTHR12307:SF2">
    <property type="entry name" value="PROTEIN PHOSPHATASE 1 REGULATORY SUBUNIT 3A"/>
    <property type="match status" value="1"/>
</dbReference>
<feature type="compositionally biased region" description="Low complexity" evidence="1">
    <location>
        <begin position="1197"/>
        <end position="1207"/>
    </location>
</feature>
<keyword evidence="2" id="KW-1133">Transmembrane helix</keyword>
<keyword evidence="2" id="KW-0472">Membrane</keyword>
<keyword evidence="2" id="KW-0812">Transmembrane</keyword>
<dbReference type="GO" id="GO:0000164">
    <property type="term" value="C:protein phosphatase type 1 complex"/>
    <property type="evidence" value="ECO:0007669"/>
    <property type="project" value="TreeGrafter"/>
</dbReference>
<dbReference type="PANTHER" id="PTHR12307">
    <property type="entry name" value="PROTEIN PHOSPHATASE 1 REGULATORY SUBUNIT"/>
    <property type="match status" value="1"/>
</dbReference>
<feature type="compositionally biased region" description="Basic residues" evidence="1">
    <location>
        <begin position="346"/>
        <end position="356"/>
    </location>
</feature>
<proteinExistence type="predicted"/>
<dbReference type="Pfam" id="PF03370">
    <property type="entry name" value="CBM_21"/>
    <property type="match status" value="1"/>
</dbReference>
<feature type="region of interest" description="Disordered" evidence="1">
    <location>
        <begin position="1137"/>
        <end position="1211"/>
    </location>
</feature>
<dbReference type="PROSITE" id="PS51159">
    <property type="entry name" value="CBM21"/>
    <property type="match status" value="1"/>
</dbReference>
<protein>
    <recommendedName>
        <fullName evidence="3">CBM21 domain-containing protein</fullName>
    </recommendedName>
</protein>
<feature type="region of interest" description="Disordered" evidence="1">
    <location>
        <begin position="924"/>
        <end position="973"/>
    </location>
</feature>
<gene>
    <name evidence="4" type="ORF">Q5P01_012771</name>
</gene>
<evidence type="ECO:0000259" key="3">
    <source>
        <dbReference type="PROSITE" id="PS51159"/>
    </source>
</evidence>
<feature type="compositionally biased region" description="Basic and acidic residues" evidence="1">
    <location>
        <begin position="1138"/>
        <end position="1178"/>
    </location>
</feature>
<feature type="compositionally biased region" description="Polar residues" evidence="1">
    <location>
        <begin position="451"/>
        <end position="465"/>
    </location>
</feature>
<dbReference type="InterPro" id="IPR038175">
    <property type="entry name" value="CBM21_dom_sf"/>
</dbReference>
<feature type="compositionally biased region" description="Basic and acidic residues" evidence="1">
    <location>
        <begin position="580"/>
        <end position="595"/>
    </location>
</feature>
<sequence length="1346" mass="150211">MLNVSCQKQKRCTSFPAESLTDSPMECVGQPRTSEACNLLDVPELSCLDVDDDDCEVVIGIRPKSSPLPRRKSSVSDDDSEPEPPLCGSRRVSFADAKGLSLVQVKEFETWDEPKLPRYEGEGKCTEKYFLSLQTFSLPLSTEELFSKVQDQKVELETIMLLPGTTILKGVIRVLNISFSKAVYVRTTLDGWSSHFDLLAEYVPGCSDGLMDSFSFKLTLVPPFREQGARVDFCLRYETPAGTFWANNNNRNYVLFCHHGMKDQKEKTQKENVNKKSCLKSVSQNFTEENLSAVEAPSQGNVSTVVSTKEEERNAVKIQQITDNQAETSEEVEQKIQAENEQSSSRRSRRRATRMARLRDYFAQRDGEADETGRDESPPEAKQPAKEENTELQSFSEASTESEGFQFVSETVEKRTDVLNGTLQADNYTWNSESEKSLTGGECTTDILDNPFNSNEEPDSAESQNISLKAEARNPEKGAIDECCSTIASEPADSVIPAVGSESLGSQANSVTFGTVVAPLYGQVFGRMGIENQSVDDSVNPEWAAQNVRNITQSYYHTEIRENSSTDGIDTTGNNDRIQEEKMESQESNQEHSDAVEEEGEEEEEKRTNFNVMGNDTLGHKVSLQDPVEILHSDESYTNMFQPKAVSGDTEAHPPVGNILNMDLGNAQVPKESLYPHEEAQTEDVTFDLQSQAAETTPAQLSEQKCLEIKMNSHEIHTNTNQMQTQEVTASVETDETDQHNSMSKEIDKTATISPTGVISEEDKSALHDFNSNFTDNLVTKETANSSICCCEIVNENDFSTQETLLEARDESNDAEQQNKLNNLTEDETEHCENEVCDELTESSTDVNHTCGGDTDDMELRNEEVIVSEKGEHFKIEAAASREEDFCFSEPNKVKNWEIIVEEETNYILNDEKENKAIYLKDTEAEEGQGEQLGETGIETASENRDTKERGKEKLDEARAEEITDPGKKENTTEDADVLEVKHSIVEEKIGHIVAGKNRDFEKKIEYAESTQMETIAGEDESEGEKIEEQEEEAKHFTEMLEVNTQRKNGEKTEKIKIGLKAGAVWEDQEEHVQKEMQNYKGKMLDEGGEAEIVGAVSGAMTLDDTEDELGCFEERLDITQNVLEDGLSALVNNSQVRDNENTGEGRHAHVPTEMHLHNEEDLEINKEVTGERSKAKSECAAAEGRLCVSTDEPESDQTSQSSASAESDSDDEVELYMHCLRAVHTGTQAAKDRNKDAASAVSRRPRVSRGKHVSTPMPSISESLDEEPHLSCPQERITRKVPWWKKTCSCGNVSKTLLNAALLVAFLVVAYHYDFLACFGLYLVSVVWLCCHEETQPVKDNNRIG</sequence>
<feature type="compositionally biased region" description="Basic and acidic residues" evidence="1">
    <location>
        <begin position="357"/>
        <end position="389"/>
    </location>
</feature>
<feature type="region of interest" description="Disordered" evidence="1">
    <location>
        <begin position="321"/>
        <end position="406"/>
    </location>
</feature>
<feature type="compositionally biased region" description="Basic and acidic residues" evidence="1">
    <location>
        <begin position="942"/>
        <end position="972"/>
    </location>
</feature>
<dbReference type="InterPro" id="IPR005036">
    <property type="entry name" value="CBM21_dom"/>
</dbReference>
<feature type="domain" description="CBM21" evidence="3">
    <location>
        <begin position="146"/>
        <end position="256"/>
    </location>
</feature>
<evidence type="ECO:0000313" key="5">
    <source>
        <dbReference type="Proteomes" id="UP001187415"/>
    </source>
</evidence>
<feature type="region of interest" description="Disordered" evidence="1">
    <location>
        <begin position="1228"/>
        <end position="1267"/>
    </location>
</feature>
<evidence type="ECO:0000313" key="4">
    <source>
        <dbReference type="EMBL" id="KAK2842571.1"/>
    </source>
</evidence>
<evidence type="ECO:0000256" key="1">
    <source>
        <dbReference type="SAM" id="MobiDB-lite"/>
    </source>
</evidence>
<dbReference type="GO" id="GO:0005979">
    <property type="term" value="P:regulation of glycogen biosynthetic process"/>
    <property type="evidence" value="ECO:0007669"/>
    <property type="project" value="TreeGrafter"/>
</dbReference>
<dbReference type="InterPro" id="IPR050782">
    <property type="entry name" value="PP1_regulatory_subunit_3"/>
</dbReference>
<keyword evidence="5" id="KW-1185">Reference proteome</keyword>
<feature type="compositionally biased region" description="Basic residues" evidence="1">
    <location>
        <begin position="1244"/>
        <end position="1253"/>
    </location>
</feature>
<dbReference type="Proteomes" id="UP001187415">
    <property type="component" value="Unassembled WGS sequence"/>
</dbReference>
<feature type="compositionally biased region" description="Polar residues" evidence="1">
    <location>
        <begin position="391"/>
        <end position="403"/>
    </location>
</feature>
<reference evidence="4" key="1">
    <citation type="submission" date="2023-07" db="EMBL/GenBank/DDBJ databases">
        <title>Chromosome-level Genome Assembly of Striped Snakehead (Channa striata).</title>
        <authorList>
            <person name="Liu H."/>
        </authorList>
    </citation>
    <scope>NUCLEOTIDE SEQUENCE</scope>
    <source>
        <strain evidence="4">Gz</strain>
        <tissue evidence="4">Muscle</tissue>
    </source>
</reference>
<dbReference type="GO" id="GO:2001069">
    <property type="term" value="F:glycogen binding"/>
    <property type="evidence" value="ECO:0007669"/>
    <property type="project" value="TreeGrafter"/>
</dbReference>
<feature type="transmembrane region" description="Helical" evidence="2">
    <location>
        <begin position="1298"/>
        <end position="1331"/>
    </location>
</feature>
<feature type="region of interest" description="Disordered" evidence="1">
    <location>
        <begin position="580"/>
        <end position="607"/>
    </location>
</feature>
<feature type="region of interest" description="Disordered" evidence="1">
    <location>
        <begin position="432"/>
        <end position="465"/>
    </location>
</feature>
<name>A0AA88SKM5_CHASR</name>
<dbReference type="EMBL" id="JAUPFM010000009">
    <property type="protein sequence ID" value="KAK2842571.1"/>
    <property type="molecule type" value="Genomic_DNA"/>
</dbReference>
<dbReference type="CDD" id="cd22255">
    <property type="entry name" value="PBD_PPP1R3A"/>
    <property type="match status" value="1"/>
</dbReference>
<evidence type="ECO:0000256" key="2">
    <source>
        <dbReference type="SAM" id="Phobius"/>
    </source>
</evidence>
<dbReference type="Gene3D" id="2.60.40.2440">
    <property type="entry name" value="Carbohydrate binding type-21 domain"/>
    <property type="match status" value="1"/>
</dbReference>
<comment type="caution">
    <text evidence="4">The sequence shown here is derived from an EMBL/GenBank/DDBJ whole genome shotgun (WGS) entry which is preliminary data.</text>
</comment>
<dbReference type="GO" id="GO:0008157">
    <property type="term" value="F:protein phosphatase 1 binding"/>
    <property type="evidence" value="ECO:0007669"/>
    <property type="project" value="TreeGrafter"/>
</dbReference>